<keyword evidence="6 12" id="KW-0812">Transmembrane</keyword>
<keyword evidence="5 12" id="KW-0138">CF(0)</keyword>
<dbReference type="Pfam" id="PF00895">
    <property type="entry name" value="ATP-synt_8"/>
    <property type="match status" value="1"/>
</dbReference>
<sequence length="53" mass="6441">MPQMSPILWLPLFIFFNLIFFLFIIMFFFFFLPPIPNMSNLTSTTTPHAPWKW</sequence>
<dbReference type="EMBL" id="ON840089">
    <property type="protein sequence ID" value="UXW93415.1"/>
    <property type="molecule type" value="Genomic_DNA"/>
</dbReference>
<keyword evidence="8 13" id="KW-1133">Transmembrane helix</keyword>
<evidence type="ECO:0000256" key="6">
    <source>
        <dbReference type="ARBA" id="ARBA00022692"/>
    </source>
</evidence>
<dbReference type="InterPro" id="IPR001421">
    <property type="entry name" value="ATP8_metazoa"/>
</dbReference>
<dbReference type="GO" id="GO:0015986">
    <property type="term" value="P:proton motive force-driven ATP synthesis"/>
    <property type="evidence" value="ECO:0007669"/>
    <property type="project" value="InterPro"/>
</dbReference>
<evidence type="ECO:0000256" key="3">
    <source>
        <dbReference type="ARBA" id="ARBA00011291"/>
    </source>
</evidence>
<evidence type="ECO:0000256" key="11">
    <source>
        <dbReference type="ARBA" id="ARBA00023136"/>
    </source>
</evidence>
<keyword evidence="4 12" id="KW-0813">Transport</keyword>
<evidence type="ECO:0000256" key="9">
    <source>
        <dbReference type="ARBA" id="ARBA00023065"/>
    </source>
</evidence>
<dbReference type="AlphaFoldDB" id="A0A977XUM2"/>
<keyword evidence="10 12" id="KW-0496">Mitochondrion</keyword>
<comment type="subcellular location">
    <subcellularLocation>
        <location evidence="1 12">Mitochondrion membrane</location>
        <topology evidence="1 12">Single-pass membrane protein</topology>
    </subcellularLocation>
</comment>
<geneLocation type="mitochondrion" evidence="14"/>
<evidence type="ECO:0000256" key="7">
    <source>
        <dbReference type="ARBA" id="ARBA00022781"/>
    </source>
</evidence>
<dbReference type="GO" id="GO:0015078">
    <property type="term" value="F:proton transmembrane transporter activity"/>
    <property type="evidence" value="ECO:0007669"/>
    <property type="project" value="InterPro"/>
</dbReference>
<evidence type="ECO:0000256" key="10">
    <source>
        <dbReference type="ARBA" id="ARBA00023128"/>
    </source>
</evidence>
<reference evidence="14" key="2">
    <citation type="submission" date="2022-06" db="EMBL/GenBank/DDBJ databases">
        <authorList>
            <person name="Niu G."/>
        </authorList>
    </citation>
    <scope>NUCLEOTIDE SEQUENCE</scope>
</reference>
<evidence type="ECO:0000256" key="5">
    <source>
        <dbReference type="ARBA" id="ARBA00022547"/>
    </source>
</evidence>
<reference evidence="14" key="1">
    <citation type="journal article" date="2022" name="Insects">
        <title>Phylogenomic Analyses of the Tenthredinoidea Support the Familial Rank of Athaliidae (Insecta, Tenthredinoidea).</title>
        <authorList>
            <person name="Niu G."/>
            <person name="Budak M."/>
            <person name="Korkmaz E.M."/>
            <person name="Dogan O."/>
            <person name="Nel A."/>
            <person name="Wan S."/>
            <person name="Cai C."/>
            <person name="Jouault C."/>
            <person name="Li M."/>
            <person name="Wei M."/>
        </authorList>
    </citation>
    <scope>NUCLEOTIDE SEQUENCE</scope>
</reference>
<evidence type="ECO:0000313" key="14">
    <source>
        <dbReference type="EMBL" id="UXW93415.1"/>
    </source>
</evidence>
<evidence type="ECO:0000256" key="4">
    <source>
        <dbReference type="ARBA" id="ARBA00022448"/>
    </source>
</evidence>
<dbReference type="GO" id="GO:0031966">
    <property type="term" value="C:mitochondrial membrane"/>
    <property type="evidence" value="ECO:0007669"/>
    <property type="project" value="UniProtKB-SubCell"/>
</dbReference>
<proteinExistence type="inferred from homology"/>
<feature type="transmembrane region" description="Helical" evidence="13">
    <location>
        <begin position="7"/>
        <end position="32"/>
    </location>
</feature>
<accession>A0A977XUM2</accession>
<evidence type="ECO:0000256" key="12">
    <source>
        <dbReference type="RuleBase" id="RU003661"/>
    </source>
</evidence>
<comment type="similarity">
    <text evidence="2 12">Belongs to the ATPase protein 8 family.</text>
</comment>
<comment type="subunit">
    <text evidence="3">F-type ATPases have 2 components, CF(1) - the catalytic core - and CF(0) - the membrane proton channel.</text>
</comment>
<evidence type="ECO:0000256" key="13">
    <source>
        <dbReference type="SAM" id="Phobius"/>
    </source>
</evidence>
<organism evidence="14">
    <name type="scientific">Blasticotoma sp. 'tegularis'</name>
    <dbReference type="NCBI Taxonomy" id="2950360"/>
    <lineage>
        <taxon>Eukaryota</taxon>
        <taxon>Metazoa</taxon>
        <taxon>Ecdysozoa</taxon>
        <taxon>Arthropoda</taxon>
        <taxon>Hexapoda</taxon>
        <taxon>Insecta</taxon>
        <taxon>Pterygota</taxon>
        <taxon>Neoptera</taxon>
        <taxon>Endopterygota</taxon>
        <taxon>Hymenoptera</taxon>
        <taxon>Tenthredinoidea</taxon>
        <taxon>Blasticotomidae</taxon>
        <taxon>Blasticotoma</taxon>
    </lineage>
</organism>
<evidence type="ECO:0000256" key="8">
    <source>
        <dbReference type="ARBA" id="ARBA00022989"/>
    </source>
</evidence>
<gene>
    <name evidence="14" type="primary">ATP8</name>
</gene>
<name>A0A977XUM2_9HYME</name>
<keyword evidence="11 13" id="KW-0472">Membrane</keyword>
<evidence type="ECO:0000256" key="1">
    <source>
        <dbReference type="ARBA" id="ARBA00004304"/>
    </source>
</evidence>
<evidence type="ECO:0000256" key="2">
    <source>
        <dbReference type="ARBA" id="ARBA00008892"/>
    </source>
</evidence>
<dbReference type="GO" id="GO:0045259">
    <property type="term" value="C:proton-transporting ATP synthase complex"/>
    <property type="evidence" value="ECO:0007669"/>
    <property type="project" value="UniProtKB-KW"/>
</dbReference>
<protein>
    <recommendedName>
        <fullName evidence="12">ATP synthase complex subunit 8</fullName>
    </recommendedName>
</protein>
<keyword evidence="9 12" id="KW-0406">Ion transport</keyword>
<keyword evidence="7 12" id="KW-0375">Hydrogen ion transport</keyword>